<evidence type="ECO:0000256" key="1">
    <source>
        <dbReference type="ARBA" id="ARBA00010558"/>
    </source>
</evidence>
<dbReference type="SUPFAM" id="SSF49772">
    <property type="entry name" value="Ecotin, trypsin inhibitor"/>
    <property type="match status" value="1"/>
</dbReference>
<evidence type="ECO:0000313" key="5">
    <source>
        <dbReference type="Proteomes" id="UP001139171"/>
    </source>
</evidence>
<dbReference type="PANTHER" id="PTHR35890">
    <property type="match status" value="1"/>
</dbReference>
<feature type="signal peptide" evidence="3">
    <location>
        <begin position="1"/>
        <end position="20"/>
    </location>
</feature>
<reference evidence="4" key="1">
    <citation type="submission" date="2021-11" db="EMBL/GenBank/DDBJ databases">
        <title>Jinshanibacter sp. isolated from one year old Eriocheir sinensis.</title>
        <authorList>
            <person name="Li J.-Y."/>
            <person name="He W."/>
            <person name="Gao T.-H."/>
        </authorList>
    </citation>
    <scope>NUCLEOTIDE SEQUENCE</scope>
    <source>
        <strain evidence="4">LJY008</strain>
    </source>
</reference>
<protein>
    <submittedName>
        <fullName evidence="4">Serine protease inhibitor ecotin</fullName>
    </submittedName>
</protein>
<dbReference type="InterPro" id="IPR027438">
    <property type="entry name" value="Ecotin_C"/>
</dbReference>
<sequence length="182" mass="20261">MKIKLTLMAALIGISTHVLAETPSHSPASKEETSVSKEIAPATKTPELKEIAPYPEAQKGQIRHAIFLPVVENENNLKVELVMGKEMDVDCNRQMLSGKLKKKDLEGWGYNYFVLSDVSGPVSTMMACPDGNKHKALVTISRGDFLQRYNSKLPIVIYAPQDIQVRYRIWSTTDETTAAEVK</sequence>
<dbReference type="Pfam" id="PF03974">
    <property type="entry name" value="Ecotin"/>
    <property type="match status" value="1"/>
</dbReference>
<evidence type="ECO:0000313" key="4">
    <source>
        <dbReference type="EMBL" id="MCD1125757.1"/>
    </source>
</evidence>
<accession>A0A9X1MXT8</accession>
<dbReference type="AlphaFoldDB" id="A0A9X1MXT8"/>
<comment type="caution">
    <text evidence="4">The sequence shown here is derived from an EMBL/GenBank/DDBJ whole genome shotgun (WGS) entry which is preliminary data.</text>
</comment>
<dbReference type="Gene3D" id="2.60.40.550">
    <property type="entry name" value="Ecotin"/>
    <property type="match status" value="1"/>
</dbReference>
<dbReference type="InterPro" id="IPR005658">
    <property type="entry name" value="Prot_inh_ecotin"/>
</dbReference>
<dbReference type="Proteomes" id="UP001139171">
    <property type="component" value="Unassembled WGS sequence"/>
</dbReference>
<dbReference type="RefSeq" id="WP_230608792.1">
    <property type="nucleotide sequence ID" value="NZ_JAJNAG010000011.1"/>
</dbReference>
<dbReference type="EMBL" id="JAJNAG010000011">
    <property type="protein sequence ID" value="MCD1125757.1"/>
    <property type="molecule type" value="Genomic_DNA"/>
</dbReference>
<organism evidence="4 5">
    <name type="scientific">Limnobaculum eriocheiris</name>
    <dbReference type="NCBI Taxonomy" id="2897391"/>
    <lineage>
        <taxon>Bacteria</taxon>
        <taxon>Pseudomonadati</taxon>
        <taxon>Pseudomonadota</taxon>
        <taxon>Gammaproteobacteria</taxon>
        <taxon>Enterobacterales</taxon>
        <taxon>Budviciaceae</taxon>
        <taxon>Limnobaculum</taxon>
    </lineage>
</organism>
<keyword evidence="3" id="KW-0732">Signal</keyword>
<gene>
    <name evidence="4" type="primary">eco</name>
    <name evidence="4" type="ORF">LPW36_07010</name>
</gene>
<dbReference type="GO" id="GO:0004867">
    <property type="term" value="F:serine-type endopeptidase inhibitor activity"/>
    <property type="evidence" value="ECO:0007669"/>
    <property type="project" value="InterPro"/>
</dbReference>
<dbReference type="Gene3D" id="4.10.1230.10">
    <property type="entry name" value="Ecotin, trypsin inhibitor"/>
    <property type="match status" value="1"/>
</dbReference>
<dbReference type="InterPro" id="IPR036198">
    <property type="entry name" value="Ecotin_sf"/>
</dbReference>
<comment type="similarity">
    <text evidence="1">Belongs to the protease inhibitor I11 (ecotin) family.</text>
</comment>
<dbReference type="NCBIfam" id="NF002987">
    <property type="entry name" value="PRK03719.1"/>
    <property type="match status" value="1"/>
</dbReference>
<dbReference type="PANTHER" id="PTHR35890:SF3">
    <property type="entry name" value="ECOTIN"/>
    <property type="match status" value="1"/>
</dbReference>
<evidence type="ECO:0000256" key="2">
    <source>
        <dbReference type="SAM" id="MobiDB-lite"/>
    </source>
</evidence>
<evidence type="ECO:0000256" key="3">
    <source>
        <dbReference type="SAM" id="SignalP"/>
    </source>
</evidence>
<dbReference type="PIRSF" id="PIRSF006865">
    <property type="entry name" value="Prot_inh_ecotin"/>
    <property type="match status" value="1"/>
</dbReference>
<keyword evidence="5" id="KW-1185">Reference proteome</keyword>
<proteinExistence type="inferred from homology"/>
<name>A0A9X1MXT8_9GAMM</name>
<feature type="chain" id="PRO_5040973771" evidence="3">
    <location>
        <begin position="21"/>
        <end position="182"/>
    </location>
</feature>
<feature type="region of interest" description="Disordered" evidence="2">
    <location>
        <begin position="21"/>
        <end position="42"/>
    </location>
</feature>